<sequence length="67" mass="7191">MGSGMALAFHVHRLTNKKTALVRSALRSGPGMVIRKFKPVRTDSSGRVGIESVVCGGLPARTERVRS</sequence>
<gene>
    <name evidence="1" type="ORF">SCARUB_05056</name>
</gene>
<feature type="non-terminal residue" evidence="1">
    <location>
        <position position="67"/>
    </location>
</feature>
<accession>A0A1E3X2K8</accession>
<reference evidence="1 2" key="1">
    <citation type="submission" date="2016-07" db="EMBL/GenBank/DDBJ databases">
        <title>Draft genome of Scalindua rubra, obtained from a brine-seawater interface in the Red Sea, sheds light on salt adaptation in anammox bacteria.</title>
        <authorList>
            <person name="Speth D.R."/>
            <person name="Lagkouvardos I."/>
            <person name="Wang Y."/>
            <person name="Qian P.-Y."/>
            <person name="Dutilh B.E."/>
            <person name="Jetten M.S."/>
        </authorList>
    </citation>
    <scope>NUCLEOTIDE SEQUENCE [LARGE SCALE GENOMIC DNA]</scope>
    <source>
        <strain evidence="1">BSI-1</strain>
    </source>
</reference>
<dbReference type="Proteomes" id="UP000094056">
    <property type="component" value="Unassembled WGS sequence"/>
</dbReference>
<evidence type="ECO:0000313" key="2">
    <source>
        <dbReference type="Proteomes" id="UP000094056"/>
    </source>
</evidence>
<dbReference type="AlphaFoldDB" id="A0A1E3X2K8"/>
<proteinExistence type="predicted"/>
<evidence type="ECO:0000313" key="1">
    <source>
        <dbReference type="EMBL" id="ODS29838.1"/>
    </source>
</evidence>
<dbReference type="EMBL" id="MAYW01000356">
    <property type="protein sequence ID" value="ODS29838.1"/>
    <property type="molecule type" value="Genomic_DNA"/>
</dbReference>
<organism evidence="1 2">
    <name type="scientific">Candidatus Scalindua rubra</name>
    <dbReference type="NCBI Taxonomy" id="1872076"/>
    <lineage>
        <taxon>Bacteria</taxon>
        <taxon>Pseudomonadati</taxon>
        <taxon>Planctomycetota</taxon>
        <taxon>Candidatus Brocadiia</taxon>
        <taxon>Candidatus Brocadiales</taxon>
        <taxon>Candidatus Scalinduaceae</taxon>
        <taxon>Candidatus Scalindua</taxon>
    </lineage>
</organism>
<comment type="caution">
    <text evidence="1">The sequence shown here is derived from an EMBL/GenBank/DDBJ whole genome shotgun (WGS) entry which is preliminary data.</text>
</comment>
<name>A0A1E3X2K8_9BACT</name>
<protein>
    <submittedName>
        <fullName evidence="1">Uncharacterized protein</fullName>
    </submittedName>
</protein>